<gene>
    <name evidence="3" type="ORF">EBN03_17260</name>
</gene>
<feature type="transmembrane region" description="Helical" evidence="2">
    <location>
        <begin position="150"/>
        <end position="172"/>
    </location>
</feature>
<feature type="transmembrane region" description="Helical" evidence="2">
    <location>
        <begin position="382"/>
        <end position="403"/>
    </location>
</feature>
<name>A0A3M2L4M0_9NOCA</name>
<sequence>MTAVPIDPGPTATAGSDAPSAADQSAQSGARATAGPGVATTADAGTPGSARVAMWTVLLGILITIVGTSWDIQWHDDVGPDTFFTLPHLLLYSGSAVSGFASLALVLLTTAALRAGRPLPRAGGTPIRVLGRSRPPGDPASPRPGRLGSLTAPVGAMVSGAGAALFLLYGLFDLEWHSIYGFDAVLDSPSHVALFLSISITMTGSLMIFAAQRDQAWGRWGFVIALAAMIAFAPIAVDGLGNLAIPVNPIMLGSVFFSPLLLMTGAAVLGRSGAALIVAGALLVMQGVLWWFSPWAAETYAHAIGLPLRDGLVARPPAFPNLLPMFLTVGAVVVELGYGWARRGTGDIRRIRLIVGPLVGVVVAIGLPLQRMLTDSQVHVGASLFVQLVVLGLPLGLLAGYLARPIAVLLRALGPDESADDRSESILPDLTSPESRTPESAVAASTAQEENR</sequence>
<feature type="transmembrane region" description="Helical" evidence="2">
    <location>
        <begin position="243"/>
        <end position="262"/>
    </location>
</feature>
<feature type="region of interest" description="Disordered" evidence="1">
    <location>
        <begin position="416"/>
        <end position="452"/>
    </location>
</feature>
<feature type="transmembrane region" description="Helical" evidence="2">
    <location>
        <begin position="274"/>
        <end position="292"/>
    </location>
</feature>
<dbReference type="RefSeq" id="WP_122189044.1">
    <property type="nucleotide sequence ID" value="NZ_RFFH01000006.1"/>
</dbReference>
<feature type="compositionally biased region" description="Low complexity" evidence="1">
    <location>
        <begin position="14"/>
        <end position="32"/>
    </location>
</feature>
<accession>A0A3M2L4M0</accession>
<protein>
    <submittedName>
        <fullName evidence="3">Uncharacterized protein</fullName>
    </submittedName>
</protein>
<feature type="transmembrane region" description="Helical" evidence="2">
    <location>
        <begin position="353"/>
        <end position="370"/>
    </location>
</feature>
<dbReference type="AlphaFoldDB" id="A0A3M2L4M0"/>
<feature type="transmembrane region" description="Helical" evidence="2">
    <location>
        <begin position="192"/>
        <end position="210"/>
    </location>
</feature>
<feature type="transmembrane region" description="Helical" evidence="2">
    <location>
        <begin position="52"/>
        <end position="70"/>
    </location>
</feature>
<feature type="transmembrane region" description="Helical" evidence="2">
    <location>
        <begin position="322"/>
        <end position="341"/>
    </location>
</feature>
<keyword evidence="2" id="KW-1133">Transmembrane helix</keyword>
<comment type="caution">
    <text evidence="3">The sequence shown here is derived from an EMBL/GenBank/DDBJ whole genome shotgun (WGS) entry which is preliminary data.</text>
</comment>
<dbReference type="Proteomes" id="UP000279275">
    <property type="component" value="Unassembled WGS sequence"/>
</dbReference>
<evidence type="ECO:0000313" key="3">
    <source>
        <dbReference type="EMBL" id="RMI31916.1"/>
    </source>
</evidence>
<keyword evidence="2" id="KW-0472">Membrane</keyword>
<feature type="transmembrane region" description="Helical" evidence="2">
    <location>
        <begin position="217"/>
        <end position="237"/>
    </location>
</feature>
<organism evidence="3 4">
    <name type="scientific">Nocardia stercoris</name>
    <dbReference type="NCBI Taxonomy" id="2483361"/>
    <lineage>
        <taxon>Bacteria</taxon>
        <taxon>Bacillati</taxon>
        <taxon>Actinomycetota</taxon>
        <taxon>Actinomycetes</taxon>
        <taxon>Mycobacteriales</taxon>
        <taxon>Nocardiaceae</taxon>
        <taxon>Nocardia</taxon>
    </lineage>
</organism>
<feature type="compositionally biased region" description="Polar residues" evidence="1">
    <location>
        <begin position="443"/>
        <end position="452"/>
    </location>
</feature>
<feature type="region of interest" description="Disordered" evidence="1">
    <location>
        <begin position="124"/>
        <end position="145"/>
    </location>
</feature>
<feature type="region of interest" description="Disordered" evidence="1">
    <location>
        <begin position="1"/>
        <end position="45"/>
    </location>
</feature>
<feature type="transmembrane region" description="Helical" evidence="2">
    <location>
        <begin position="90"/>
        <end position="113"/>
    </location>
</feature>
<reference evidence="3 4" key="1">
    <citation type="submission" date="2018-10" db="EMBL/GenBank/DDBJ databases">
        <title>Isolation from cow dung.</title>
        <authorList>
            <person name="Ling L."/>
        </authorList>
    </citation>
    <scope>NUCLEOTIDE SEQUENCE [LARGE SCALE GENOMIC DNA]</scope>
    <source>
        <strain evidence="3 4">NEAU-LL90</strain>
    </source>
</reference>
<dbReference type="OrthoDB" id="919086at2"/>
<dbReference type="EMBL" id="RFFH01000006">
    <property type="protein sequence ID" value="RMI31916.1"/>
    <property type="molecule type" value="Genomic_DNA"/>
</dbReference>
<evidence type="ECO:0000313" key="4">
    <source>
        <dbReference type="Proteomes" id="UP000279275"/>
    </source>
</evidence>
<keyword evidence="2" id="KW-0812">Transmembrane</keyword>
<evidence type="ECO:0000256" key="1">
    <source>
        <dbReference type="SAM" id="MobiDB-lite"/>
    </source>
</evidence>
<evidence type="ECO:0000256" key="2">
    <source>
        <dbReference type="SAM" id="Phobius"/>
    </source>
</evidence>
<proteinExistence type="predicted"/>
<keyword evidence="4" id="KW-1185">Reference proteome</keyword>